<feature type="transmembrane region" description="Helical" evidence="1">
    <location>
        <begin position="419"/>
        <end position="439"/>
    </location>
</feature>
<organism evidence="2 3">
    <name type="scientific">Alteromonas stellipolaris</name>
    <dbReference type="NCBI Taxonomy" id="233316"/>
    <lineage>
        <taxon>Bacteria</taxon>
        <taxon>Pseudomonadati</taxon>
        <taxon>Pseudomonadota</taxon>
        <taxon>Gammaproteobacteria</taxon>
        <taxon>Alteromonadales</taxon>
        <taxon>Alteromonadaceae</taxon>
        <taxon>Alteromonas/Salinimonas group</taxon>
        <taxon>Alteromonas</taxon>
    </lineage>
</organism>
<evidence type="ECO:0000256" key="1">
    <source>
        <dbReference type="SAM" id="Phobius"/>
    </source>
</evidence>
<keyword evidence="1" id="KW-0812">Transmembrane</keyword>
<keyword evidence="1" id="KW-0472">Membrane</keyword>
<dbReference type="RefSeq" id="WP_057791888.1">
    <property type="nucleotide sequence ID" value="NZ_CP013926.1"/>
</dbReference>
<name>A0ABM5YHX7_9ALTE</name>
<feature type="transmembrane region" description="Helical" evidence="1">
    <location>
        <begin position="344"/>
        <end position="365"/>
    </location>
</feature>
<accession>A0ABM5YHX7</accession>
<reference evidence="2 3" key="1">
    <citation type="submission" date="2015-12" db="EMBL/GenBank/DDBJ databases">
        <title>Intraspecies pangenome expansion in the marine bacterium Alteromonas.</title>
        <authorList>
            <person name="Lopez-Perez M."/>
            <person name="Rodriguez-Valera F."/>
        </authorList>
    </citation>
    <scope>NUCLEOTIDE SEQUENCE [LARGE SCALE GENOMIC DNA]</scope>
    <source>
        <strain evidence="2 3">LMG 21861</strain>
    </source>
</reference>
<sequence>MNIESKETIDDFRFFIKDIDDELLEKDLHFVESAIEFFNDADILIQIMNHSACVETVDDIKSLINEYNVFHSAKDNSDKYVIKIELSKKNAKCLKIFDMHSFKENLPEDIFLQISMLNNILGSSGQVITPTVSVSLSDVKQNYNLQSHLPDAIKNNDFLPEHSNYLSDKFEGVTSDFFKVLTAKYCLLSISSSFSLEKSRASYIFEGYARVELSTTDDTEYSKCHKDVFDIYNLIFIDNNFSTRLGLLRNIISVKTSDRLSDVFDSDLIKVLHSNYQIYLRENIKQYIEVKNKTVELMNDLLNKASDRFEEQQKNYQKVAAGLATYVFTIVLGKIVFKMSSQLFTAEAATLGSLFIGFSFVYLQFSHNALNKSKLNLLENLDILKKRYRNILHESELNEVFDSKVIEKRFDESNSFLSHSVYCIILLSVCAIIWGVYIVSKMM</sequence>
<evidence type="ECO:0000313" key="2">
    <source>
        <dbReference type="EMBL" id="AMJ73670.1"/>
    </source>
</evidence>
<gene>
    <name evidence="2" type="ORF">AVL57_06570</name>
</gene>
<keyword evidence="1" id="KW-1133">Transmembrane helix</keyword>
<proteinExistence type="predicted"/>
<dbReference type="EMBL" id="CP013926">
    <property type="protein sequence ID" value="AMJ73670.1"/>
    <property type="molecule type" value="Genomic_DNA"/>
</dbReference>
<dbReference type="Proteomes" id="UP000056750">
    <property type="component" value="Chromosome"/>
</dbReference>
<evidence type="ECO:0000313" key="3">
    <source>
        <dbReference type="Proteomes" id="UP000056750"/>
    </source>
</evidence>
<keyword evidence="3" id="KW-1185">Reference proteome</keyword>
<protein>
    <submittedName>
        <fullName evidence="2">Uncharacterized protein</fullName>
    </submittedName>
</protein>
<feature type="transmembrane region" description="Helical" evidence="1">
    <location>
        <begin position="319"/>
        <end position="337"/>
    </location>
</feature>